<dbReference type="GO" id="GO:0051287">
    <property type="term" value="F:NAD binding"/>
    <property type="evidence" value="ECO:0007669"/>
    <property type="project" value="InterPro"/>
</dbReference>
<dbReference type="InterPro" id="IPR036291">
    <property type="entry name" value="NAD(P)-bd_dom_sf"/>
</dbReference>
<feature type="domain" description="D-isomer specific 2-hydroxyacid dehydrogenase NAD-binding" evidence="8">
    <location>
        <begin position="74"/>
        <end position="253"/>
    </location>
</feature>
<dbReference type="FunFam" id="3.40.50.720:FF:000057">
    <property type="entry name" value="Formate dehydrogenase"/>
    <property type="match status" value="1"/>
</dbReference>
<dbReference type="NCBIfam" id="NF005750">
    <property type="entry name" value="PRK07574.1"/>
    <property type="match status" value="1"/>
</dbReference>
<dbReference type="Gene3D" id="3.40.50.720">
    <property type="entry name" value="NAD(P)-binding Rossmann-like Domain"/>
    <property type="match status" value="2"/>
</dbReference>
<dbReference type="KEGG" id="acab:QRX50_15130"/>
<dbReference type="InterPro" id="IPR006140">
    <property type="entry name" value="D-isomer_DH_NAD-bd"/>
</dbReference>
<dbReference type="GO" id="GO:0016616">
    <property type="term" value="F:oxidoreductase activity, acting on the CH-OH group of donors, NAD or NADP as acceptor"/>
    <property type="evidence" value="ECO:0007669"/>
    <property type="project" value="InterPro"/>
</dbReference>
<feature type="domain" description="D-isomer specific 2-hydroxyacid dehydrogenase catalytic" evidence="7">
    <location>
        <begin position="5"/>
        <end position="281"/>
    </location>
</feature>
<dbReference type="AlphaFoldDB" id="A0A9Y2IKG1"/>
<comment type="catalytic activity">
    <reaction evidence="1">
        <text>formate + NAD(+) = CO2 + NADH</text>
        <dbReference type="Rhea" id="RHEA:15985"/>
        <dbReference type="ChEBI" id="CHEBI:15740"/>
        <dbReference type="ChEBI" id="CHEBI:16526"/>
        <dbReference type="ChEBI" id="CHEBI:57540"/>
        <dbReference type="ChEBI" id="CHEBI:57945"/>
        <dbReference type="EC" id="1.17.1.9"/>
    </reaction>
</comment>
<dbReference type="SUPFAM" id="SSF52283">
    <property type="entry name" value="Formate/glycerate dehydrogenase catalytic domain-like"/>
    <property type="match status" value="1"/>
</dbReference>
<dbReference type="InterPro" id="IPR006139">
    <property type="entry name" value="D-isomer_2_OHA_DH_cat_dom"/>
</dbReference>
<evidence type="ECO:0000256" key="2">
    <source>
        <dbReference type="ARBA" id="ARBA00005854"/>
    </source>
</evidence>
<dbReference type="CDD" id="cd05302">
    <property type="entry name" value="FDH"/>
    <property type="match status" value="1"/>
</dbReference>
<proteinExistence type="inferred from homology"/>
<accession>A0A9Y2IKG1</accession>
<dbReference type="SUPFAM" id="SSF51735">
    <property type="entry name" value="NAD(P)-binding Rossmann-fold domains"/>
    <property type="match status" value="1"/>
</dbReference>
<keyword evidence="4 6" id="KW-0560">Oxidoreductase</keyword>
<dbReference type="GO" id="GO:0008863">
    <property type="term" value="F:formate dehydrogenase (NAD+) activity"/>
    <property type="evidence" value="ECO:0007669"/>
    <property type="project" value="UniProtKB-EC"/>
</dbReference>
<dbReference type="PANTHER" id="PTHR42938">
    <property type="entry name" value="FORMATE DEHYDROGENASE 1"/>
    <property type="match status" value="1"/>
</dbReference>
<dbReference type="GO" id="GO:0032787">
    <property type="term" value="P:monocarboxylic acid metabolic process"/>
    <property type="evidence" value="ECO:0007669"/>
    <property type="project" value="UniProtKB-ARBA"/>
</dbReference>
<dbReference type="InterPro" id="IPR029752">
    <property type="entry name" value="D-isomer_DH_CS1"/>
</dbReference>
<dbReference type="Pfam" id="PF02826">
    <property type="entry name" value="2-Hacid_dh_C"/>
    <property type="match status" value="1"/>
</dbReference>
<comment type="similarity">
    <text evidence="2 6">Belongs to the D-isomer specific 2-hydroxyacid dehydrogenase family.</text>
</comment>
<evidence type="ECO:0000256" key="6">
    <source>
        <dbReference type="RuleBase" id="RU003719"/>
    </source>
</evidence>
<dbReference type="PROSITE" id="PS00670">
    <property type="entry name" value="D_2_HYDROXYACID_DH_2"/>
    <property type="match status" value="1"/>
</dbReference>
<evidence type="ECO:0000313" key="10">
    <source>
        <dbReference type="Proteomes" id="UP001236014"/>
    </source>
</evidence>
<evidence type="ECO:0000256" key="1">
    <source>
        <dbReference type="ARBA" id="ARBA00000455"/>
    </source>
</evidence>
<name>A0A9Y2IKG1_9PSEU</name>
<dbReference type="InterPro" id="IPR029753">
    <property type="entry name" value="D-isomer_DH_CS"/>
</dbReference>
<evidence type="ECO:0000256" key="4">
    <source>
        <dbReference type="ARBA" id="ARBA00023002"/>
    </source>
</evidence>
<dbReference type="Proteomes" id="UP001236014">
    <property type="component" value="Chromosome"/>
</dbReference>
<gene>
    <name evidence="9" type="ORF">QRX50_15130</name>
</gene>
<dbReference type="PROSITE" id="PS00065">
    <property type="entry name" value="D_2_HYDROXYACID_DH_1"/>
    <property type="match status" value="1"/>
</dbReference>
<dbReference type="RefSeq" id="WP_285972576.1">
    <property type="nucleotide sequence ID" value="NZ_CP127294.1"/>
</dbReference>
<protein>
    <recommendedName>
        <fullName evidence="3">formate dehydrogenase</fullName>
        <ecNumber evidence="3">1.17.1.9</ecNumber>
    </recommendedName>
</protein>
<reference evidence="9 10" key="1">
    <citation type="submission" date="2023-06" db="EMBL/GenBank/DDBJ databases">
        <authorList>
            <person name="Oyuntsetseg B."/>
            <person name="Kim S.B."/>
        </authorList>
    </citation>
    <scope>NUCLEOTIDE SEQUENCE [LARGE SCALE GENOMIC DNA]</scope>
    <source>
        <strain evidence="9 10">2-15</strain>
    </source>
</reference>
<dbReference type="PANTHER" id="PTHR42938:SF9">
    <property type="entry name" value="FORMATE DEHYDROGENASE 1"/>
    <property type="match status" value="1"/>
</dbReference>
<evidence type="ECO:0000313" key="9">
    <source>
        <dbReference type="EMBL" id="WIX81995.1"/>
    </source>
</evidence>
<keyword evidence="10" id="KW-1185">Reference proteome</keyword>
<dbReference type="EC" id="1.17.1.9" evidence="3"/>
<organism evidence="9 10">
    <name type="scientific">Amycolatopsis carbonis</name>
    <dbReference type="NCBI Taxonomy" id="715471"/>
    <lineage>
        <taxon>Bacteria</taxon>
        <taxon>Bacillati</taxon>
        <taxon>Actinomycetota</taxon>
        <taxon>Actinomycetes</taxon>
        <taxon>Pseudonocardiales</taxon>
        <taxon>Pseudonocardiaceae</taxon>
        <taxon>Amycolatopsis</taxon>
    </lineage>
</organism>
<dbReference type="InterPro" id="IPR033689">
    <property type="entry name" value="FDH_NAD-dep"/>
</dbReference>
<dbReference type="EMBL" id="CP127294">
    <property type="protein sequence ID" value="WIX81995.1"/>
    <property type="molecule type" value="Genomic_DNA"/>
</dbReference>
<keyword evidence="5" id="KW-0520">NAD</keyword>
<sequence length="303" mass="33364">MFERELPDAEVVISQPFWPAYLTAERIAKAPKLRLAITAGIGSDHVDLAAAIDHGITVAEVTYSNSVSVSEHVVMMILSLVRNYLPAHQWVLDGGWNIADCVARSYDLEAMNVGTVAAGRIGTAVLRRLKPFDVRLHYTDRHRLPAEVEAELDATFHPDVQSLVRECDVVTINAPLHPETENMFDDTLIGQMKRGAYLVNTARGKICDRDAVVRALESGQLAGYAGDVWFPQPAPRDHPWRTMPHHGMTPHTSGTSLSAQARYAAGTREILECYLAGRPIRDEYLIVEGGQLAGTGKHSYSSK</sequence>
<evidence type="ECO:0000259" key="8">
    <source>
        <dbReference type="Pfam" id="PF02826"/>
    </source>
</evidence>
<dbReference type="Pfam" id="PF00389">
    <property type="entry name" value="2-Hacid_dh"/>
    <property type="match status" value="1"/>
</dbReference>
<evidence type="ECO:0000256" key="3">
    <source>
        <dbReference type="ARBA" id="ARBA00013128"/>
    </source>
</evidence>
<evidence type="ECO:0000259" key="7">
    <source>
        <dbReference type="Pfam" id="PF00389"/>
    </source>
</evidence>
<dbReference type="PROSITE" id="PS00671">
    <property type="entry name" value="D_2_HYDROXYACID_DH_3"/>
    <property type="match status" value="1"/>
</dbReference>
<evidence type="ECO:0000256" key="5">
    <source>
        <dbReference type="ARBA" id="ARBA00023027"/>
    </source>
</evidence>